<sequence length="160" mass="17666">MPSPTYIEPAALTDVAEFHHTFRLPVVDSPTLPPADRARLRVNLLQEELDELKAAIEGDDLVEAADALADLQYVLSGAVLEFGLADRFARLFGEVHRSNMSKTCATREEAEATLAYYRQLDQEGRVEATGEGSYLVYRVSDNKVLKNVHYSPADLASQLG</sequence>
<proteinExistence type="predicted"/>
<dbReference type="Pfam" id="PF01503">
    <property type="entry name" value="PRA-PH"/>
    <property type="match status" value="1"/>
</dbReference>
<dbReference type="CDD" id="cd11530">
    <property type="entry name" value="NTP-PPase_DR2231_like"/>
    <property type="match status" value="1"/>
</dbReference>
<accession>A0ABM9B0J4</accession>
<name>A0ABM9B0J4_9BACT</name>
<reference evidence="1" key="1">
    <citation type="submission" date="2021-12" db="EMBL/GenBank/DDBJ databases">
        <authorList>
            <person name="Rodrigo-Torres L."/>
            <person name="Arahal R. D."/>
            <person name="Lucena T."/>
        </authorList>
    </citation>
    <scope>NUCLEOTIDE SEQUENCE</scope>
    <source>
        <strain evidence="1">CECT 8419</strain>
    </source>
</reference>
<dbReference type="InterPro" id="IPR023292">
    <property type="entry name" value="NTP_PyroPHydrolase-like_dom_sf"/>
</dbReference>
<organism evidence="1 2">
    <name type="scientific">Neolewinella maritima</name>
    <dbReference type="NCBI Taxonomy" id="1383882"/>
    <lineage>
        <taxon>Bacteria</taxon>
        <taxon>Pseudomonadati</taxon>
        <taxon>Bacteroidota</taxon>
        <taxon>Saprospiria</taxon>
        <taxon>Saprospirales</taxon>
        <taxon>Lewinellaceae</taxon>
        <taxon>Neolewinella</taxon>
    </lineage>
</organism>
<dbReference type="InterPro" id="IPR033653">
    <property type="entry name" value="NTP-PPase_DR2231-like"/>
</dbReference>
<evidence type="ECO:0000313" key="1">
    <source>
        <dbReference type="EMBL" id="CAH1000305.1"/>
    </source>
</evidence>
<dbReference type="Proteomes" id="UP000837803">
    <property type="component" value="Unassembled WGS sequence"/>
</dbReference>
<evidence type="ECO:0000313" key="2">
    <source>
        <dbReference type="Proteomes" id="UP000837803"/>
    </source>
</evidence>
<dbReference type="EMBL" id="CAKLPZ010000001">
    <property type="protein sequence ID" value="CAH1000305.1"/>
    <property type="molecule type" value="Genomic_DNA"/>
</dbReference>
<evidence type="ECO:0008006" key="3">
    <source>
        <dbReference type="Google" id="ProtNLM"/>
    </source>
</evidence>
<dbReference type="InterPro" id="IPR021130">
    <property type="entry name" value="PRib-ATP_PPHydrolase-like"/>
</dbReference>
<dbReference type="RefSeq" id="WP_238750357.1">
    <property type="nucleotide sequence ID" value="NZ_CAKLPZ010000001.1"/>
</dbReference>
<comment type="caution">
    <text evidence="1">The sequence shown here is derived from an EMBL/GenBank/DDBJ whole genome shotgun (WGS) entry which is preliminary data.</text>
</comment>
<protein>
    <recommendedName>
        <fullName evidence="3">Phosphoribosyl-ATP pyrophosphohydrolase</fullName>
    </recommendedName>
</protein>
<dbReference type="Gene3D" id="1.10.3420.10">
    <property type="entry name" value="putative ntp pyrophosphohydrolase like domain"/>
    <property type="match status" value="1"/>
</dbReference>
<gene>
    <name evidence="1" type="ORF">LEM8419_01456</name>
</gene>
<keyword evidence="2" id="KW-1185">Reference proteome</keyword>